<dbReference type="Gene3D" id="3.30.420.10">
    <property type="entry name" value="Ribonuclease H-like superfamily/Ribonuclease H"/>
    <property type="match status" value="1"/>
</dbReference>
<dbReference type="InterPro" id="IPR036397">
    <property type="entry name" value="RNaseH_sf"/>
</dbReference>
<organism evidence="2">
    <name type="scientific">Lygus hesperus</name>
    <name type="common">Western plant bug</name>
    <dbReference type="NCBI Taxonomy" id="30085"/>
    <lineage>
        <taxon>Eukaryota</taxon>
        <taxon>Metazoa</taxon>
        <taxon>Ecdysozoa</taxon>
        <taxon>Arthropoda</taxon>
        <taxon>Hexapoda</taxon>
        <taxon>Insecta</taxon>
        <taxon>Pterygota</taxon>
        <taxon>Neoptera</taxon>
        <taxon>Paraneoptera</taxon>
        <taxon>Hemiptera</taxon>
        <taxon>Heteroptera</taxon>
        <taxon>Panheteroptera</taxon>
        <taxon>Cimicomorpha</taxon>
        <taxon>Miridae</taxon>
        <taxon>Mirini</taxon>
        <taxon>Lygus</taxon>
    </lineage>
</organism>
<feature type="non-terminal residue" evidence="2">
    <location>
        <position position="135"/>
    </location>
</feature>
<evidence type="ECO:0000313" key="2">
    <source>
        <dbReference type="EMBL" id="JAG42737.1"/>
    </source>
</evidence>
<reference evidence="2" key="1">
    <citation type="journal article" date="2014" name="PLoS ONE">
        <title>Transcriptome-Based Identification of ABC Transporters in the Western Tarnished Plant Bug Lygus hesperus.</title>
        <authorList>
            <person name="Hull J.J."/>
            <person name="Chaney K."/>
            <person name="Geib S.M."/>
            <person name="Fabrick J.A."/>
            <person name="Brent C.S."/>
            <person name="Walsh D."/>
            <person name="Lavine L.C."/>
        </authorList>
    </citation>
    <scope>NUCLEOTIDE SEQUENCE</scope>
</reference>
<gene>
    <name evidence="2" type="primary">tc3a_1</name>
    <name evidence="2" type="ORF">CM83_13157</name>
</gene>
<dbReference type="AlphaFoldDB" id="A0A0A9ZBV9"/>
<accession>A0A0A9ZBV9</accession>
<dbReference type="InterPro" id="IPR038717">
    <property type="entry name" value="Tc1-like_DDE_dom"/>
</dbReference>
<dbReference type="PANTHER" id="PTHR46564">
    <property type="entry name" value="TRANSPOSASE"/>
    <property type="match status" value="1"/>
</dbReference>
<name>A0A0A9ZBV9_LYGHE</name>
<proteinExistence type="predicted"/>
<reference evidence="2" key="2">
    <citation type="submission" date="2014-07" db="EMBL/GenBank/DDBJ databases">
        <authorList>
            <person name="Hull J."/>
        </authorList>
    </citation>
    <scope>NUCLEOTIDE SEQUENCE</scope>
</reference>
<dbReference type="PANTHER" id="PTHR46564:SF1">
    <property type="entry name" value="TRANSPOSASE"/>
    <property type="match status" value="1"/>
</dbReference>
<protein>
    <submittedName>
        <fullName evidence="2">Transposable element Tc3 transposase</fullName>
    </submittedName>
</protein>
<dbReference type="Pfam" id="PF13358">
    <property type="entry name" value="DDE_3"/>
    <property type="match status" value="1"/>
</dbReference>
<dbReference type="GO" id="GO:0003676">
    <property type="term" value="F:nucleic acid binding"/>
    <property type="evidence" value="ECO:0007669"/>
    <property type="project" value="InterPro"/>
</dbReference>
<evidence type="ECO:0000259" key="1">
    <source>
        <dbReference type="Pfam" id="PF13358"/>
    </source>
</evidence>
<feature type="domain" description="Tc1-like transposase DDE" evidence="1">
    <location>
        <begin position="8"/>
        <end position="116"/>
    </location>
</feature>
<feature type="non-terminal residue" evidence="2">
    <location>
        <position position="1"/>
    </location>
</feature>
<dbReference type="EMBL" id="GBHO01000867">
    <property type="protein sequence ID" value="JAG42737.1"/>
    <property type="molecule type" value="Transcribed_RNA"/>
</dbReference>
<sequence>PPTKSFQLSTGRGRNTSLNVAMNNRGIVHSKIITSGTTTAELFCDFLRELEDVLLHNSSDDALLIMDNARIHRSSSVSDFIDLSTMSIKFLPPYSLMLNPVEHAFSKVKSRARAILSSQEDHNLSDVKQESVASV</sequence>